<reference evidence="1 2" key="1">
    <citation type="submission" date="2024-11" db="EMBL/GenBank/DDBJ databases">
        <title>Chromosome-level genome assembly of the freshwater bivalve Anodonta woodiana.</title>
        <authorList>
            <person name="Chen X."/>
        </authorList>
    </citation>
    <scope>NUCLEOTIDE SEQUENCE [LARGE SCALE GENOMIC DNA]</scope>
    <source>
        <strain evidence="1">MN2024</strain>
        <tissue evidence="1">Gills</tissue>
    </source>
</reference>
<evidence type="ECO:0000313" key="1">
    <source>
        <dbReference type="EMBL" id="KAL3868802.1"/>
    </source>
</evidence>
<evidence type="ECO:0000313" key="2">
    <source>
        <dbReference type="Proteomes" id="UP001634394"/>
    </source>
</evidence>
<proteinExistence type="predicted"/>
<dbReference type="PANTHER" id="PTHR34095">
    <property type="entry name" value="39S RIBOSOMAL PROTEIN L55, MITOCHONDRIAL"/>
    <property type="match status" value="1"/>
</dbReference>
<dbReference type="Gene3D" id="6.20.130.20">
    <property type="entry name" value="Mitochondrial ribosomal protein L55"/>
    <property type="match status" value="1"/>
</dbReference>
<organism evidence="1 2">
    <name type="scientific">Sinanodonta woodiana</name>
    <name type="common">Chinese pond mussel</name>
    <name type="synonym">Anodonta woodiana</name>
    <dbReference type="NCBI Taxonomy" id="1069815"/>
    <lineage>
        <taxon>Eukaryota</taxon>
        <taxon>Metazoa</taxon>
        <taxon>Spiralia</taxon>
        <taxon>Lophotrochozoa</taxon>
        <taxon>Mollusca</taxon>
        <taxon>Bivalvia</taxon>
        <taxon>Autobranchia</taxon>
        <taxon>Heteroconchia</taxon>
        <taxon>Palaeoheterodonta</taxon>
        <taxon>Unionida</taxon>
        <taxon>Unionoidea</taxon>
        <taxon>Unionidae</taxon>
        <taxon>Unioninae</taxon>
        <taxon>Sinanodonta</taxon>
    </lineage>
</organism>
<comment type="caution">
    <text evidence="1">The sequence shown here is derived from an EMBL/GenBank/DDBJ whole genome shotgun (WGS) entry which is preliminary data.</text>
</comment>
<dbReference type="Proteomes" id="UP001634394">
    <property type="component" value="Unassembled WGS sequence"/>
</dbReference>
<dbReference type="InterPro" id="IPR044884">
    <property type="entry name" value="Ribosomal_mL55_sf"/>
</dbReference>
<dbReference type="PANTHER" id="PTHR34095:SF1">
    <property type="entry name" value="LARGE RIBOSOMAL SUBUNIT PROTEIN ML55"/>
    <property type="match status" value="1"/>
</dbReference>
<accession>A0ABD3W4J6</accession>
<dbReference type="Pfam" id="PF09776">
    <property type="entry name" value="Mitoc_L55"/>
    <property type="match status" value="1"/>
</dbReference>
<dbReference type="InterPro" id="IPR018615">
    <property type="entry name" value="Ribosomal_mL55"/>
</dbReference>
<keyword evidence="2" id="KW-1185">Reference proteome</keyword>
<sequence>MLKVNWRLPLCALCNTTGQFTGIRFNCNRASISRLNRSLYQRMYPTMVVLPDGSTISVRYNEPRRIIRLPLDLSKLTSEQLAARQKRKSPKRIAVLEEDDDVQFDANKYRQFWKN</sequence>
<gene>
    <name evidence="1" type="ORF">ACJMK2_041561</name>
</gene>
<name>A0ABD3W4J6_SINWO</name>
<protein>
    <recommendedName>
        <fullName evidence="3">Mitochondrial ribosomal protein L55</fullName>
    </recommendedName>
</protein>
<dbReference type="EMBL" id="JBJQND010000008">
    <property type="protein sequence ID" value="KAL3868802.1"/>
    <property type="molecule type" value="Genomic_DNA"/>
</dbReference>
<evidence type="ECO:0008006" key="3">
    <source>
        <dbReference type="Google" id="ProtNLM"/>
    </source>
</evidence>
<dbReference type="AlphaFoldDB" id="A0ABD3W4J6"/>